<sequence length="3109" mass="339060">GVAIDQLSLNKEFIGNVTVLVQLHEMRLSPLLRRLCSLVETVSRAAQCSDLRHAAMFQQSQLLVLRVIAMGMFHHWHQIYVAQGVSADRKLGSDAGADGTPAAAPAASAFQSIGAGYSTNGEFSLFYPHPLDEAVAKRALSIATEFFRSWTSPPSVRTLADTVGSQARYMFYLRSTHTSQSTPLSLFMTESAVGQSMLQQYVRACLSEPIADLPLEIQDAAGVIYSFVSATNWSIALQRAKSSLYIALSRGDDVADLADIRFLEYATMDITRLAQLIEAFAEAFPRVNPAEHLKLAVVLRRAIWGFVSRCTGTFLDMHRNMYRPSTNRIEQLMDAVRTVIDAHTRPNAHPAYYQLMVMLLMLCPDLLAIAVEHVVEHGEAREDGCSKNARFIGRLHQQLISRDVPESVVIGSQELQRAAAMMTALPGNNAHRLSERFDADINAVLLDSSNRLSPYREEPIETKLLLVNAMAAQFQLGPEKALQIFLPRVSGPKSEPWMQLAFIHAVTASLPQRHYRSGLGDVPVFNKMISKLFLDLLRRNVDTIQTITEQQTAGSNAQGRGTSYGRRPPPAEAAPGHSATKSICDVALNMAGTGEKVSIIPPNEIAQRVQMVACILMDIASEPRLVVWGESEDARFESLELIVGAVASCLQEPSVAIQRMAGAAMRALFSPLMLSEWIQSADIVFAVWTLSLQVIQGVCRAIVHSMVTSTMAQHRQLLEIMHDILVLSNGILEIGGGMLGASAEMAEYPQFEVAFEVVIMMHLWADDPDILNLTQECLRLKTLGQQLMVDAGLPVDSALSNHRLYQELNTNDVRQAGMFSRLAQMRTIFRTIRKHMRSTAGAQAAWQETYKLWRQMLQVLLMREEASRAPENVPLEREAASSATTTSAASTSSRDDKRDQSRRRNVFEKLTGQGTKGIIRSGGGPHAQNSSSSLGTVAATAGGVQRTATTGGHGSAGGMSAHDDAQSIHTVRSAGTIGAGVQLPAIIKTPALTISELRTQWRYCTGFLLAAGGACIADSPASGDRMAGGDAAELNALLEHFLGECLKLIVCDDIQLRELTKEGLGNKTHSGIYMLFLDGCLMNIKRFMLPTGEVSVSESRTLFVSQCIAIIESLTDRDVTDSLLQSTSNIDFSPVLLVMSKYLHAAAAQTPGNALHERIRYTRLVEMILQSPLRQAIAQEVNLRNDLLETFVNWVTELRAMDPRTLRAEEAHTSKMLVDLTMSTMRALVQVLDKLVVKPMSSPGAATAAAAVAAAGQATDVRSLRSRAYRRYFDFFVRFMSQCRMIEIQEFSSMTSLQAASTAAGAAAAAAQGTTRGRSGRSDSFAVSTSDVGVGRDIARNIYGPGAQAVATAATNANSGSGRFNRELLHNAELLLGLSIKALTNMLAGNLEIGLQYSLTVIYHEDTKLRALFTDMFTTVLNEGIDIASLGTDSPDHWKSRLLETLGDPSLKLLLGINEICQVQDIDELGAALINIFEARHQTRNMFERLIAIELERTDSAAELFRRNCLTTRLLTNYAKLHGDAYLKSTLGPAIRKLLAQPPGTLTFELNPNKMAESVDRERNLENVERLCGLVIDAIVGSVNSLPPTLRWICNLIYRIVVTRFPDAGYTAVGGFIFLRFLCPAIVAPDAHGICTQIATPEVRRGLLLCTKITHNMANDILFGNKETYMVPLNRFISENCTRTMGFLSEIAEPVADDAESVYDGPAQSTLSEADGDAGSVDGTGISTKDFVAVQRFIFDHVDRLEPYLSRESMVRVQAAAKPADTARGANSRTPASAAAGASQDTAAEKPDGVAAGQVTSTENLFTQVSYLMRQLGPPPAPVEQAPAKVAAVAEASGSMGGTEESFAEVLRRDAGRSTEAIAKKAIVYIGGLSREKRPVVYVIARRLQLHYLDMDLVMLHVLRVLESLAAKSFEVFFDLTQFGPANEVPLSWLRQLRRIVPESIMGNVHAVYWYNVNTHFRKYVKQANMLLPARLARRSVFPHSLNDLHEFLASPQADLPPGTVSLDSDSGISISSVARVSRAHPPLPCVVKVTPEAVQITALRRQEVFGLSTYFNDVFHITEIEDLQLMPNTEFQVSHEAEGDGSGKARSALHRTASRSSEGDRSGPGKGSRGDDQLVLLRFEGSSTTIALSSPKYELLFKAVRSARARYSNHTAAAAVPERALRPSDVPGTLLNVALVNCGSESAMLRTSAYRMLISVVATFHMDVGHELAFATDLCLPPNPQKFIRRICTRLSTSAPEMALELLTEALLAFTKSPPSTKLWILHYVQPWLECLGLFTHDTVAHPDAVARTQDIIRSLLRLHLKEPAMYMHFKERVWALLARVDALTDIVLDTLAEVALEYGALTVETELIADVLATAAGENLQYNKIVPRLRKLVAQTCTSSVTLIASHQLWPQIAVYMRLLLTVSFSNGSLADEFLPDIAFLTCMLVKSGPGMIQATLHGIVMHVVHSLALAQCDGNIIDATFSSSITGANSFAGNLVRSPDAPETAVDGAHGGKQQLSSYAQLAQQLSELIQARTRLNFGLRAKSTSAVTFIASSYTRGGAASTLNPEALLEFRDEVSNMNAMLESPREMLDGVERVAQMFLRIMDIPAFATGRGNAWRARWTTLVTASTFVFNPAVQPRAFVLLGRLAAHDEVDDDLLYQTLATLRGALASLGETDEALPISVLLCLANMVGNLPPDSSYLASLFWVAVAVMQVGYVPLYRVGLQLAAKVIRTLDACGAFLPENGEGFQHFLMSARVAVEKAADQLDEVVGVSFRTSFSVALSLLLLRGMEDMSTKDETYEVMLLIIGVVAGCRRWQQADSANPDRRADLIMPYLILILPTASARKELIHMFSLAGVVVNTDVKLAIEQGGFVRLLEQIHKGDVTRESQSDYILYPSILAAMMHKTRSEQEITILCRILASNIAWVDPAMSLLVVESLTPTLASAALNGQSAKLAHLLNDVMTRLAITRPQFDPDVAMQQQTLAHNDLLVLDANGTATMRKAVSAGMAGFGSHSPASPAMPSLTTNRVSNLPPARGRDESTTDRTVRASTRSQDAVSMMSKHSSSPSLLNGDTFDRFMVPAHKEYLTRIGFGGLGHIVSTDATSTQWRDLAELASLVVDQML</sequence>
<feature type="domain" description="Ras-GAP" evidence="4">
    <location>
        <begin position="1465"/>
        <end position="1659"/>
    </location>
</feature>
<organism evidence="5 6">
    <name type="scientific">Coemansia biformis</name>
    <dbReference type="NCBI Taxonomy" id="1286918"/>
    <lineage>
        <taxon>Eukaryota</taxon>
        <taxon>Fungi</taxon>
        <taxon>Fungi incertae sedis</taxon>
        <taxon>Zoopagomycota</taxon>
        <taxon>Kickxellomycotina</taxon>
        <taxon>Kickxellomycetes</taxon>
        <taxon>Kickxellales</taxon>
        <taxon>Kickxellaceae</taxon>
        <taxon>Coemansia</taxon>
    </lineage>
</organism>
<dbReference type="SMART" id="SM00516">
    <property type="entry name" value="SEC14"/>
    <property type="match status" value="1"/>
</dbReference>
<feature type="region of interest" description="Disordered" evidence="3">
    <location>
        <begin position="548"/>
        <end position="578"/>
    </location>
</feature>
<protein>
    <submittedName>
        <fullName evidence="5">Ras GTPase activating protein ira2</fullName>
    </submittedName>
</protein>
<dbReference type="Proteomes" id="UP001143981">
    <property type="component" value="Unassembled WGS sequence"/>
</dbReference>
<dbReference type="Gene3D" id="2.30.29.30">
    <property type="entry name" value="Pleckstrin-homology domain (PH domain)/Phosphotyrosine-binding domain (PTB)"/>
    <property type="match status" value="1"/>
</dbReference>
<evidence type="ECO:0000256" key="2">
    <source>
        <dbReference type="ARBA" id="ARBA00022553"/>
    </source>
</evidence>
<keyword evidence="2" id="KW-0597">Phosphoprotein</keyword>
<feature type="compositionally biased region" description="Basic and acidic residues" evidence="3">
    <location>
        <begin position="2078"/>
        <end position="2088"/>
    </location>
</feature>
<dbReference type="SUPFAM" id="SSF48350">
    <property type="entry name" value="GTPase activation domain, GAP"/>
    <property type="match status" value="1"/>
</dbReference>
<keyword evidence="6" id="KW-1185">Reference proteome</keyword>
<proteinExistence type="predicted"/>
<dbReference type="GO" id="GO:0005096">
    <property type="term" value="F:GTPase activator activity"/>
    <property type="evidence" value="ECO:0007669"/>
    <property type="project" value="UniProtKB-KW"/>
</dbReference>
<feature type="region of interest" description="Disordered" evidence="3">
    <location>
        <begin position="1760"/>
        <end position="1794"/>
    </location>
</feature>
<dbReference type="Pfam" id="PF00616">
    <property type="entry name" value="RasGAP"/>
    <property type="match status" value="1"/>
</dbReference>
<dbReference type="InterPro" id="IPR001251">
    <property type="entry name" value="CRAL-TRIO_dom"/>
</dbReference>
<feature type="compositionally biased region" description="Basic and acidic residues" evidence="3">
    <location>
        <begin position="2102"/>
        <end position="2116"/>
    </location>
</feature>
<name>A0A9W7YG80_9FUNG</name>
<feature type="compositionally biased region" description="Basic and acidic residues" evidence="3">
    <location>
        <begin position="868"/>
        <end position="879"/>
    </location>
</feature>
<feature type="compositionally biased region" description="Low complexity" evidence="3">
    <location>
        <begin position="880"/>
        <end position="892"/>
    </location>
</feature>
<gene>
    <name evidence="5" type="primary">IRA2</name>
    <name evidence="5" type="ORF">LPJ61_001782</name>
</gene>
<dbReference type="InterPro" id="IPR011993">
    <property type="entry name" value="PH-like_dom_sf"/>
</dbReference>
<dbReference type="PANTHER" id="PTHR10194:SF142">
    <property type="entry name" value="NEUROFIBROMIN"/>
    <property type="match status" value="1"/>
</dbReference>
<dbReference type="InterPro" id="IPR001936">
    <property type="entry name" value="RasGAP_dom"/>
</dbReference>
<dbReference type="PROSITE" id="PS00509">
    <property type="entry name" value="RAS_GTPASE_ACTIV_1"/>
    <property type="match status" value="1"/>
</dbReference>
<feature type="compositionally biased region" description="Low complexity" evidence="3">
    <location>
        <begin position="3044"/>
        <end position="3054"/>
    </location>
</feature>
<evidence type="ECO:0000313" key="6">
    <source>
        <dbReference type="Proteomes" id="UP001143981"/>
    </source>
</evidence>
<dbReference type="Pfam" id="PF13716">
    <property type="entry name" value="CRAL_TRIO_2"/>
    <property type="match status" value="1"/>
</dbReference>
<accession>A0A9W7YG80</accession>
<dbReference type="PROSITE" id="PS50018">
    <property type="entry name" value="RAS_GTPASE_ACTIV_2"/>
    <property type="match status" value="1"/>
</dbReference>
<dbReference type="InterPro" id="IPR036865">
    <property type="entry name" value="CRAL-TRIO_dom_sf"/>
</dbReference>
<feature type="region of interest" description="Disordered" evidence="3">
    <location>
        <begin position="2997"/>
        <end position="3054"/>
    </location>
</feature>
<dbReference type="Gene3D" id="1.10.506.10">
    <property type="entry name" value="GTPase Activation - p120gap, domain 1"/>
    <property type="match status" value="2"/>
</dbReference>
<evidence type="ECO:0000256" key="3">
    <source>
        <dbReference type="SAM" id="MobiDB-lite"/>
    </source>
</evidence>
<feature type="region of interest" description="Disordered" evidence="3">
    <location>
        <begin position="1702"/>
        <end position="1722"/>
    </location>
</feature>
<dbReference type="OrthoDB" id="28245at2759"/>
<dbReference type="SUPFAM" id="SSF52087">
    <property type="entry name" value="CRAL/TRIO domain"/>
    <property type="match status" value="1"/>
</dbReference>
<dbReference type="InterPro" id="IPR023152">
    <property type="entry name" value="RasGAP_CS"/>
</dbReference>
<reference evidence="5" key="1">
    <citation type="submission" date="2022-07" db="EMBL/GenBank/DDBJ databases">
        <title>Phylogenomic reconstructions and comparative analyses of Kickxellomycotina fungi.</title>
        <authorList>
            <person name="Reynolds N.K."/>
            <person name="Stajich J.E."/>
            <person name="Barry K."/>
            <person name="Grigoriev I.V."/>
            <person name="Crous P."/>
            <person name="Smith M.E."/>
        </authorList>
    </citation>
    <scope>NUCLEOTIDE SEQUENCE</scope>
    <source>
        <strain evidence="5">BCRC 34381</strain>
    </source>
</reference>
<feature type="compositionally biased region" description="Basic and acidic residues" evidence="3">
    <location>
        <begin position="3022"/>
        <end position="3033"/>
    </location>
</feature>
<dbReference type="EMBL" id="JANBOI010000178">
    <property type="protein sequence ID" value="KAJ1732977.1"/>
    <property type="molecule type" value="Genomic_DNA"/>
</dbReference>
<feature type="compositionally biased region" description="Low complexity" evidence="3">
    <location>
        <begin position="1770"/>
        <end position="1786"/>
    </location>
</feature>
<feature type="region of interest" description="Disordered" evidence="3">
    <location>
        <begin position="868"/>
        <end position="936"/>
    </location>
</feature>
<comment type="caution">
    <text evidence="5">The sequence shown here is derived from an EMBL/GenBank/DDBJ whole genome shotgun (WGS) entry which is preliminary data.</text>
</comment>
<feature type="region of interest" description="Disordered" evidence="3">
    <location>
        <begin position="2078"/>
        <end position="2116"/>
    </location>
</feature>
<dbReference type="InterPro" id="IPR054071">
    <property type="entry name" value="PH_NF1"/>
</dbReference>
<feature type="non-terminal residue" evidence="5">
    <location>
        <position position="1"/>
    </location>
</feature>
<evidence type="ECO:0000259" key="4">
    <source>
        <dbReference type="PROSITE" id="PS50018"/>
    </source>
</evidence>
<dbReference type="InterPro" id="IPR039360">
    <property type="entry name" value="Ras_GTPase"/>
</dbReference>
<dbReference type="SMART" id="SM00323">
    <property type="entry name" value="RasGAP"/>
    <property type="match status" value="1"/>
</dbReference>
<dbReference type="InterPro" id="IPR008936">
    <property type="entry name" value="Rho_GTPase_activation_prot"/>
</dbReference>
<dbReference type="Pfam" id="PF21877">
    <property type="entry name" value="PH_NF1"/>
    <property type="match status" value="1"/>
</dbReference>
<evidence type="ECO:0000256" key="1">
    <source>
        <dbReference type="ARBA" id="ARBA00022468"/>
    </source>
</evidence>
<evidence type="ECO:0000313" key="5">
    <source>
        <dbReference type="EMBL" id="KAJ1732977.1"/>
    </source>
</evidence>
<keyword evidence="1" id="KW-0343">GTPase activation</keyword>
<dbReference type="PANTHER" id="PTHR10194">
    <property type="entry name" value="RAS GTPASE-ACTIVATING PROTEINS"/>
    <property type="match status" value="1"/>
</dbReference>
<dbReference type="Gene3D" id="3.40.525.10">
    <property type="entry name" value="CRAL-TRIO lipid binding domain"/>
    <property type="match status" value="1"/>
</dbReference>
<feature type="compositionally biased region" description="Polar residues" evidence="3">
    <location>
        <begin position="548"/>
        <end position="561"/>
    </location>
</feature>